<feature type="domain" description="Glycosyltransferase 2-like" evidence="1">
    <location>
        <begin position="4"/>
        <end position="112"/>
    </location>
</feature>
<dbReference type="InterPro" id="IPR001173">
    <property type="entry name" value="Glyco_trans_2-like"/>
</dbReference>
<reference evidence="2 3" key="1">
    <citation type="journal article" date="2018" name="ISME J.">
        <title>Endosymbiont genomes yield clues of tubeworm success.</title>
        <authorList>
            <person name="Li Y."/>
            <person name="Liles M.R."/>
            <person name="Halanych K.M."/>
        </authorList>
    </citation>
    <scope>NUCLEOTIDE SEQUENCE [LARGE SCALE GENOMIC DNA]</scope>
    <source>
        <strain evidence="2">A1462</strain>
    </source>
</reference>
<dbReference type="PANTHER" id="PTHR43685:SF2">
    <property type="entry name" value="GLYCOSYLTRANSFERASE 2-LIKE DOMAIN-CONTAINING PROTEIN"/>
    <property type="match status" value="1"/>
</dbReference>
<evidence type="ECO:0000259" key="1">
    <source>
        <dbReference type="Pfam" id="PF00535"/>
    </source>
</evidence>
<dbReference type="InterPro" id="IPR050834">
    <property type="entry name" value="Glycosyltransf_2"/>
</dbReference>
<dbReference type="Pfam" id="PF00535">
    <property type="entry name" value="Glycos_transf_2"/>
    <property type="match status" value="1"/>
</dbReference>
<dbReference type="GO" id="GO:0016740">
    <property type="term" value="F:transferase activity"/>
    <property type="evidence" value="ECO:0007669"/>
    <property type="project" value="UniProtKB-KW"/>
</dbReference>
<comment type="caution">
    <text evidence="2">The sequence shown here is derived from an EMBL/GenBank/DDBJ whole genome shotgun (WGS) entry which is preliminary data.</text>
</comment>
<name>A0A370DVV8_9GAMM</name>
<proteinExistence type="predicted"/>
<protein>
    <submittedName>
        <fullName evidence="2">Glycosyl transferase</fullName>
    </submittedName>
</protein>
<dbReference type="AlphaFoldDB" id="A0A370DVV8"/>
<dbReference type="EMBL" id="QFXE01000001">
    <property type="protein sequence ID" value="RDH88572.1"/>
    <property type="molecule type" value="Genomic_DNA"/>
</dbReference>
<evidence type="ECO:0000313" key="2">
    <source>
        <dbReference type="EMBL" id="RDH88572.1"/>
    </source>
</evidence>
<keyword evidence="3" id="KW-1185">Reference proteome</keyword>
<dbReference type="PANTHER" id="PTHR43685">
    <property type="entry name" value="GLYCOSYLTRANSFERASE"/>
    <property type="match status" value="1"/>
</dbReference>
<gene>
    <name evidence="2" type="ORF">DIZ78_01170</name>
</gene>
<evidence type="ECO:0000313" key="3">
    <source>
        <dbReference type="Proteomes" id="UP000254771"/>
    </source>
</evidence>
<dbReference type="InterPro" id="IPR029044">
    <property type="entry name" value="Nucleotide-diphossugar_trans"/>
</dbReference>
<sequence length="279" mass="31947">MQISVIIPTYNRVDTLPRALDSVLSQHLAADEVIVVDDGSTDETAELISRRYPQCRYLHQPNQGVSSARNLGIREAQGEWIALLDSDDAWLPQKLQLQSEALKAEPDHLICHTEEIWIRNGVRVNAMHKHAKSGGFIFDRCLPLCAISPSSVILHRSLFDSVGLFDERLPACEDYDLWLRICATEPVLFLSEPLITKYGGHADQLSHKHWGMDRFRIQALEKIVQDKRLQENDRFAAIEMLLKKAEIMAKGAEKRGKQARADFYRELQTRYRSHYTCQP</sequence>
<dbReference type="Proteomes" id="UP000254771">
    <property type="component" value="Unassembled WGS sequence"/>
</dbReference>
<dbReference type="CDD" id="cd00761">
    <property type="entry name" value="Glyco_tranf_GTA_type"/>
    <property type="match status" value="1"/>
</dbReference>
<organism evidence="2 3">
    <name type="scientific">endosymbiont of Escarpia spicata</name>
    <dbReference type="NCBI Taxonomy" id="2200908"/>
    <lineage>
        <taxon>Bacteria</taxon>
        <taxon>Pseudomonadati</taxon>
        <taxon>Pseudomonadota</taxon>
        <taxon>Gammaproteobacteria</taxon>
        <taxon>sulfur-oxidizing symbionts</taxon>
    </lineage>
</organism>
<dbReference type="Gene3D" id="3.90.550.10">
    <property type="entry name" value="Spore Coat Polysaccharide Biosynthesis Protein SpsA, Chain A"/>
    <property type="match status" value="1"/>
</dbReference>
<dbReference type="SUPFAM" id="SSF53448">
    <property type="entry name" value="Nucleotide-diphospho-sugar transferases"/>
    <property type="match status" value="1"/>
</dbReference>
<accession>A0A370DVV8</accession>
<keyword evidence="2" id="KW-0808">Transferase</keyword>